<comment type="caution">
    <text evidence="17">The sequence shown here is derived from an EMBL/GenBank/DDBJ whole genome shotgun (WGS) entry which is preliminary data.</text>
</comment>
<comment type="subcellular location">
    <subcellularLocation>
        <location evidence="1 14">Cell membrane</location>
        <topology evidence="1 14">Single-pass membrane protein</topology>
    </subcellularLocation>
</comment>
<name>A0ABP6ASZ6_9ACTN</name>
<keyword evidence="18" id="KW-1185">Reference proteome</keyword>
<keyword evidence="3 14" id="KW-0813">Transport</keyword>
<organism evidence="17 18">
    <name type="scientific">Pilimelia columellifera subsp. columellifera</name>
    <dbReference type="NCBI Taxonomy" id="706583"/>
    <lineage>
        <taxon>Bacteria</taxon>
        <taxon>Bacillati</taxon>
        <taxon>Actinomycetota</taxon>
        <taxon>Actinomycetes</taxon>
        <taxon>Micromonosporales</taxon>
        <taxon>Micromonosporaceae</taxon>
        <taxon>Pilimelia</taxon>
    </lineage>
</organism>
<dbReference type="CDD" id="cd06503">
    <property type="entry name" value="ATP-synt_Fo_b"/>
    <property type="match status" value="1"/>
</dbReference>
<evidence type="ECO:0000256" key="4">
    <source>
        <dbReference type="ARBA" id="ARBA00022475"/>
    </source>
</evidence>
<dbReference type="SUPFAM" id="SSF81573">
    <property type="entry name" value="F1F0 ATP synthase subunit B, membrane domain"/>
    <property type="match status" value="1"/>
</dbReference>
<dbReference type="PANTHER" id="PTHR33445">
    <property type="entry name" value="ATP SYNTHASE SUBUNIT B', CHLOROPLASTIC"/>
    <property type="match status" value="1"/>
</dbReference>
<evidence type="ECO:0000256" key="5">
    <source>
        <dbReference type="ARBA" id="ARBA00022547"/>
    </source>
</evidence>
<dbReference type="PANTHER" id="PTHR33445:SF1">
    <property type="entry name" value="ATP SYNTHASE SUBUNIT B"/>
    <property type="match status" value="1"/>
</dbReference>
<keyword evidence="7 14" id="KW-0375">Hydrogen ion transport</keyword>
<dbReference type="InterPro" id="IPR028987">
    <property type="entry name" value="ATP_synth_B-like_membr_sf"/>
</dbReference>
<keyword evidence="10 14" id="KW-0472">Membrane</keyword>
<comment type="subunit">
    <text evidence="13 14">F-type ATPases have 2 components, F(1) - the catalytic core - and F(0) - the membrane proton channel. F(1) has five subunits: alpha(3), beta(3), gamma(1), delta(1), epsilon(1). F(0) has three main subunits: a(1), b(2) and c(10-14). The alpha and beta chains form an alternating ring which encloses part of the gamma chain. F(1) is attached to F(0) by a central stalk formed by the gamma and epsilon chains, while a peripheral stalk is formed by the delta and b chains.</text>
</comment>
<evidence type="ECO:0000256" key="15">
    <source>
        <dbReference type="RuleBase" id="RU003848"/>
    </source>
</evidence>
<dbReference type="InterPro" id="IPR050059">
    <property type="entry name" value="ATP_synthase_B_chain"/>
</dbReference>
<evidence type="ECO:0000313" key="18">
    <source>
        <dbReference type="Proteomes" id="UP001499978"/>
    </source>
</evidence>
<dbReference type="RefSeq" id="WP_344171547.1">
    <property type="nucleotide sequence ID" value="NZ_BAAARY010000007.1"/>
</dbReference>
<dbReference type="EMBL" id="BAAARY010000007">
    <property type="protein sequence ID" value="GAA2522078.1"/>
    <property type="molecule type" value="Genomic_DNA"/>
</dbReference>
<accession>A0ABP6ASZ6</accession>
<dbReference type="Gene3D" id="1.20.5.620">
    <property type="entry name" value="F1F0 ATP synthase subunit B, membrane domain"/>
    <property type="match status" value="1"/>
</dbReference>
<dbReference type="NCBIfam" id="NF004412">
    <property type="entry name" value="PRK05759.1-3"/>
    <property type="match status" value="1"/>
</dbReference>
<comment type="function">
    <text evidence="14">Component of the F(0) channel, it forms part of the peripheral stalk, linking F(1) to F(0).</text>
</comment>
<comment type="similarity">
    <text evidence="2 14 15">Belongs to the ATPase B chain family.</text>
</comment>
<sequence>MRYLAEGGEHHPLVPIWQEMVLGTIAFALLCFVLMKFVFPKMEETFRARVDAIEGGIKRAEAAQAEANAQLDQYRAKLAEASTEAARIRDEARADAEGIRRDVLAKAAEERDRIIAAGKEQLAAERQTIVRELRAEIGTIAVDLASKIVGESLADEARQRGTVERFLSDLETAGRR</sequence>
<comment type="function">
    <text evidence="12 14">F(1)F(0) ATP synthase produces ATP from ADP in the presence of a proton or sodium gradient. F-type ATPases consist of two structural domains, F(1) containing the extramembraneous catalytic core and F(0) containing the membrane proton channel, linked together by a central stalk and a peripheral stalk. During catalysis, ATP synthesis in the catalytic domain of F(1) is coupled via a rotary mechanism of the central stalk subunits to proton translocation.</text>
</comment>
<keyword evidence="8 14" id="KW-1133">Transmembrane helix</keyword>
<gene>
    <name evidence="14" type="primary">atpF</name>
    <name evidence="17" type="ORF">GCM10010201_20020</name>
</gene>
<dbReference type="InterPro" id="IPR005864">
    <property type="entry name" value="ATP_synth_F0_bsu_bac"/>
</dbReference>
<evidence type="ECO:0000313" key="17">
    <source>
        <dbReference type="EMBL" id="GAA2522078.1"/>
    </source>
</evidence>
<keyword evidence="6 14" id="KW-0812">Transmembrane</keyword>
<evidence type="ECO:0000256" key="10">
    <source>
        <dbReference type="ARBA" id="ARBA00023136"/>
    </source>
</evidence>
<evidence type="ECO:0000256" key="13">
    <source>
        <dbReference type="ARBA" id="ARBA00025830"/>
    </source>
</evidence>
<dbReference type="Proteomes" id="UP001499978">
    <property type="component" value="Unassembled WGS sequence"/>
</dbReference>
<dbReference type="HAMAP" id="MF_01398">
    <property type="entry name" value="ATP_synth_b_bprime"/>
    <property type="match status" value="1"/>
</dbReference>
<keyword evidence="11 14" id="KW-0066">ATP synthesis</keyword>
<keyword evidence="4 14" id="KW-1003">Cell membrane</keyword>
<evidence type="ECO:0000256" key="7">
    <source>
        <dbReference type="ARBA" id="ARBA00022781"/>
    </source>
</evidence>
<feature type="coiled-coil region" evidence="16">
    <location>
        <begin position="57"/>
        <end position="91"/>
    </location>
</feature>
<feature type="transmembrane region" description="Helical" evidence="14">
    <location>
        <begin position="20"/>
        <end position="39"/>
    </location>
</feature>
<keyword evidence="9 14" id="KW-0406">Ion transport</keyword>
<keyword evidence="16" id="KW-0175">Coiled coil</keyword>
<reference evidence="18" key="1">
    <citation type="journal article" date="2019" name="Int. J. Syst. Evol. Microbiol.">
        <title>The Global Catalogue of Microorganisms (GCM) 10K type strain sequencing project: providing services to taxonomists for standard genome sequencing and annotation.</title>
        <authorList>
            <consortium name="The Broad Institute Genomics Platform"/>
            <consortium name="The Broad Institute Genome Sequencing Center for Infectious Disease"/>
            <person name="Wu L."/>
            <person name="Ma J."/>
        </authorList>
    </citation>
    <scope>NUCLEOTIDE SEQUENCE [LARGE SCALE GENOMIC DNA]</scope>
    <source>
        <strain evidence="18">JCM 3367</strain>
    </source>
</reference>
<evidence type="ECO:0000256" key="8">
    <source>
        <dbReference type="ARBA" id="ARBA00022989"/>
    </source>
</evidence>
<keyword evidence="5 14" id="KW-0138">CF(0)</keyword>
<evidence type="ECO:0000256" key="14">
    <source>
        <dbReference type="HAMAP-Rule" id="MF_01398"/>
    </source>
</evidence>
<evidence type="ECO:0000256" key="9">
    <source>
        <dbReference type="ARBA" id="ARBA00023065"/>
    </source>
</evidence>
<protein>
    <recommendedName>
        <fullName evidence="14">ATP synthase subunit b</fullName>
    </recommendedName>
    <alternativeName>
        <fullName evidence="14">ATP synthase F(0) sector subunit b</fullName>
    </alternativeName>
    <alternativeName>
        <fullName evidence="14">ATPase subunit I</fullName>
    </alternativeName>
    <alternativeName>
        <fullName evidence="14">F-type ATPase subunit b</fullName>
        <shortName evidence="14">F-ATPase subunit b</shortName>
    </alternativeName>
</protein>
<dbReference type="NCBIfam" id="TIGR01144">
    <property type="entry name" value="ATP_synt_b"/>
    <property type="match status" value="1"/>
</dbReference>
<evidence type="ECO:0000256" key="11">
    <source>
        <dbReference type="ARBA" id="ARBA00023310"/>
    </source>
</evidence>
<evidence type="ECO:0000256" key="2">
    <source>
        <dbReference type="ARBA" id="ARBA00005513"/>
    </source>
</evidence>
<evidence type="ECO:0000256" key="6">
    <source>
        <dbReference type="ARBA" id="ARBA00022692"/>
    </source>
</evidence>
<evidence type="ECO:0000256" key="16">
    <source>
        <dbReference type="SAM" id="Coils"/>
    </source>
</evidence>
<proteinExistence type="inferred from homology"/>
<evidence type="ECO:0000256" key="1">
    <source>
        <dbReference type="ARBA" id="ARBA00004162"/>
    </source>
</evidence>
<dbReference type="Pfam" id="PF00430">
    <property type="entry name" value="ATP-synt_B"/>
    <property type="match status" value="1"/>
</dbReference>
<evidence type="ECO:0000256" key="3">
    <source>
        <dbReference type="ARBA" id="ARBA00022448"/>
    </source>
</evidence>
<evidence type="ECO:0000256" key="12">
    <source>
        <dbReference type="ARBA" id="ARBA00025198"/>
    </source>
</evidence>
<dbReference type="InterPro" id="IPR002146">
    <property type="entry name" value="ATP_synth_b/b'su_bac/chlpt"/>
</dbReference>